<dbReference type="Pfam" id="PF09385">
    <property type="entry name" value="HisK_N"/>
    <property type="match status" value="1"/>
</dbReference>
<dbReference type="AlphaFoldDB" id="A0A3S0V743"/>
<dbReference type="SUPFAM" id="SSF47384">
    <property type="entry name" value="Homodimeric domain of signal transducing histidine kinase"/>
    <property type="match status" value="1"/>
</dbReference>
<dbReference type="Pfam" id="PF00512">
    <property type="entry name" value="HisKA"/>
    <property type="match status" value="1"/>
</dbReference>
<reference evidence="10 11" key="1">
    <citation type="submission" date="2018-12" db="EMBL/GenBank/DDBJ databases">
        <title>Bacillus chawlae sp. nov., Bacillus glennii sp. nov., and Bacillus saganii sp. nov. Isolated from the Vehicle Assembly Building at Kennedy Space Center where the Viking Spacecraft were Assembled.</title>
        <authorList>
            <person name="Seuylemezian A."/>
            <person name="Vaishampayan P."/>
        </authorList>
    </citation>
    <scope>NUCLEOTIDE SEQUENCE [LARGE SCALE GENOMIC DNA]</scope>
    <source>
        <strain evidence="10 11">L5</strain>
    </source>
</reference>
<dbReference type="InterPro" id="IPR018984">
    <property type="entry name" value="Histidine_kinase_N"/>
</dbReference>
<dbReference type="InterPro" id="IPR004358">
    <property type="entry name" value="Sig_transdc_His_kin-like_C"/>
</dbReference>
<evidence type="ECO:0000256" key="3">
    <source>
        <dbReference type="ARBA" id="ARBA00022553"/>
    </source>
</evidence>
<accession>A0A3S0V743</accession>
<keyword evidence="8" id="KW-0902">Two-component regulatory system</keyword>
<dbReference type="PROSITE" id="PS50109">
    <property type="entry name" value="HIS_KIN"/>
    <property type="match status" value="1"/>
</dbReference>
<keyword evidence="7" id="KW-0067">ATP-binding</keyword>
<dbReference type="SMART" id="SM00388">
    <property type="entry name" value="HisKA"/>
    <property type="match status" value="1"/>
</dbReference>
<evidence type="ECO:0000259" key="9">
    <source>
        <dbReference type="PROSITE" id="PS50109"/>
    </source>
</evidence>
<evidence type="ECO:0000256" key="1">
    <source>
        <dbReference type="ARBA" id="ARBA00000085"/>
    </source>
</evidence>
<proteinExistence type="predicted"/>
<dbReference type="Gene3D" id="3.30.565.10">
    <property type="entry name" value="Histidine kinase-like ATPase, C-terminal domain"/>
    <property type="match status" value="1"/>
</dbReference>
<dbReference type="Pfam" id="PF02518">
    <property type="entry name" value="HATPase_c"/>
    <property type="match status" value="1"/>
</dbReference>
<protein>
    <recommendedName>
        <fullName evidence="2">histidine kinase</fullName>
        <ecNumber evidence="2">2.7.13.3</ecNumber>
    </recommendedName>
</protein>
<comment type="caution">
    <text evidence="10">The sequence shown here is derived from an EMBL/GenBank/DDBJ whole genome shotgun (WGS) entry which is preliminary data.</text>
</comment>
<gene>
    <name evidence="10" type="ORF">ELQ35_21840</name>
</gene>
<keyword evidence="11" id="KW-1185">Reference proteome</keyword>
<keyword evidence="5" id="KW-0547">Nucleotide-binding</keyword>
<dbReference type="PRINTS" id="PR00344">
    <property type="entry name" value="BCTRLSENSOR"/>
</dbReference>
<dbReference type="Gene3D" id="1.10.490.70">
    <property type="entry name" value="Histidine kinase N-terminal domain"/>
    <property type="match status" value="1"/>
</dbReference>
<evidence type="ECO:0000256" key="8">
    <source>
        <dbReference type="ARBA" id="ARBA00023012"/>
    </source>
</evidence>
<dbReference type="RefSeq" id="WP_126867284.1">
    <property type="nucleotide sequence ID" value="NZ_JAUSTX010000012.1"/>
</dbReference>
<dbReference type="Gene3D" id="1.10.287.130">
    <property type="match status" value="1"/>
</dbReference>
<keyword evidence="6" id="KW-0418">Kinase</keyword>
<dbReference type="InterPro" id="IPR036890">
    <property type="entry name" value="HATPase_C_sf"/>
</dbReference>
<keyword evidence="4" id="KW-0808">Transferase</keyword>
<evidence type="ECO:0000313" key="11">
    <source>
        <dbReference type="Proteomes" id="UP000267430"/>
    </source>
</evidence>
<dbReference type="EMBL" id="RYZZ01000052">
    <property type="protein sequence ID" value="RUQ24251.1"/>
    <property type="molecule type" value="Genomic_DNA"/>
</dbReference>
<dbReference type="CDD" id="cd00082">
    <property type="entry name" value="HisKA"/>
    <property type="match status" value="1"/>
</dbReference>
<dbReference type="EC" id="2.7.13.3" evidence="2"/>
<organism evidence="10 11">
    <name type="scientific">Peribacillus cavernae</name>
    <dbReference type="NCBI Taxonomy" id="1674310"/>
    <lineage>
        <taxon>Bacteria</taxon>
        <taxon>Bacillati</taxon>
        <taxon>Bacillota</taxon>
        <taxon>Bacilli</taxon>
        <taxon>Bacillales</taxon>
        <taxon>Bacillaceae</taxon>
        <taxon>Peribacillus</taxon>
    </lineage>
</organism>
<dbReference type="InterPro" id="IPR005467">
    <property type="entry name" value="His_kinase_dom"/>
</dbReference>
<dbReference type="GO" id="GO:0000155">
    <property type="term" value="F:phosphorelay sensor kinase activity"/>
    <property type="evidence" value="ECO:0007669"/>
    <property type="project" value="InterPro"/>
</dbReference>
<dbReference type="SUPFAM" id="SSF55874">
    <property type="entry name" value="ATPase domain of HSP90 chaperone/DNA topoisomerase II/histidine kinase"/>
    <property type="match status" value="1"/>
</dbReference>
<keyword evidence="3" id="KW-0597">Phosphoprotein</keyword>
<evidence type="ECO:0000313" key="10">
    <source>
        <dbReference type="EMBL" id="RUQ24251.1"/>
    </source>
</evidence>
<evidence type="ECO:0000256" key="5">
    <source>
        <dbReference type="ARBA" id="ARBA00022741"/>
    </source>
</evidence>
<dbReference type="PANTHER" id="PTHR43065">
    <property type="entry name" value="SENSOR HISTIDINE KINASE"/>
    <property type="match status" value="1"/>
</dbReference>
<name>A0A3S0V743_9BACI</name>
<dbReference type="InterPro" id="IPR036097">
    <property type="entry name" value="HisK_dim/P_sf"/>
</dbReference>
<evidence type="ECO:0000256" key="4">
    <source>
        <dbReference type="ARBA" id="ARBA00022679"/>
    </source>
</evidence>
<dbReference type="OrthoDB" id="9815750at2"/>
<dbReference type="GO" id="GO:0005524">
    <property type="term" value="F:ATP binding"/>
    <property type="evidence" value="ECO:0007669"/>
    <property type="project" value="UniProtKB-KW"/>
</dbReference>
<dbReference type="Proteomes" id="UP000267430">
    <property type="component" value="Unassembled WGS sequence"/>
</dbReference>
<comment type="catalytic activity">
    <reaction evidence="1">
        <text>ATP + protein L-histidine = ADP + protein N-phospho-L-histidine.</text>
        <dbReference type="EC" id="2.7.13.3"/>
    </reaction>
</comment>
<evidence type="ECO:0000256" key="2">
    <source>
        <dbReference type="ARBA" id="ARBA00012438"/>
    </source>
</evidence>
<dbReference type="SMART" id="SM00387">
    <property type="entry name" value="HATPase_c"/>
    <property type="match status" value="1"/>
</dbReference>
<dbReference type="InterPro" id="IPR003594">
    <property type="entry name" value="HATPase_dom"/>
</dbReference>
<evidence type="ECO:0000256" key="6">
    <source>
        <dbReference type="ARBA" id="ARBA00022777"/>
    </source>
</evidence>
<sequence length="368" mass="41574">MVLLKETVAEFLLQHKSTILTEWTDRILASDRNISQDNITQHVEALFGLVIQGLMDSSIDESIRSLSQIVAAEILNSNADIADFLVNTSLGRTVINGQLTEWIDNVFENYKVFQSINDCFDKFIYHTVSHHSELKSRMAEDQYSFLNQTHKDRLTLLGRMTSSFVHEFRNPLTSIMGFIQLLQAEHQGLKYLQIISRELEQLNDRITQFLHLSKKEWTDSEADIFSLKDLVNEVIEFLYPSILEVNASISCNIIGDILIRGSKEEFRQVLLNIILNALDVISDVGYPSIYICASEKPTGYMTLNIANNGPKIPEEIIPNIFDPFITTKKSGTGLGLFVCKEIIEKHHGTLSCSSSDALTTFSIFAPCS</sequence>
<dbReference type="PANTHER" id="PTHR43065:SF10">
    <property type="entry name" value="PEROXIDE STRESS-ACTIVATED HISTIDINE KINASE MAK3"/>
    <property type="match status" value="1"/>
</dbReference>
<evidence type="ECO:0000256" key="7">
    <source>
        <dbReference type="ARBA" id="ARBA00022840"/>
    </source>
</evidence>
<dbReference type="InterPro" id="IPR003661">
    <property type="entry name" value="HisK_dim/P_dom"/>
</dbReference>
<feature type="domain" description="Histidine kinase" evidence="9">
    <location>
        <begin position="163"/>
        <end position="368"/>
    </location>
</feature>